<dbReference type="EMBL" id="KI283045">
    <property type="protein sequence ID" value="ESA14295.1"/>
    <property type="molecule type" value="Genomic_DNA"/>
</dbReference>
<feature type="compositionally biased region" description="Basic and acidic residues" evidence="1">
    <location>
        <begin position="107"/>
        <end position="133"/>
    </location>
</feature>
<feature type="region of interest" description="Disordered" evidence="1">
    <location>
        <begin position="1"/>
        <end position="145"/>
    </location>
</feature>
<accession>U9U1Q2</accession>
<feature type="compositionally biased region" description="Basic and acidic residues" evidence="1">
    <location>
        <begin position="33"/>
        <end position="46"/>
    </location>
</feature>
<dbReference type="AlphaFoldDB" id="U9U1Q2"/>
<organism evidence="2">
    <name type="scientific">Rhizophagus irregularis (strain DAOM 181602 / DAOM 197198 / MUCL 43194)</name>
    <name type="common">Arbuscular mycorrhizal fungus</name>
    <name type="synonym">Glomus intraradices</name>
    <dbReference type="NCBI Taxonomy" id="747089"/>
    <lineage>
        <taxon>Eukaryota</taxon>
        <taxon>Fungi</taxon>
        <taxon>Fungi incertae sedis</taxon>
        <taxon>Mucoromycota</taxon>
        <taxon>Glomeromycotina</taxon>
        <taxon>Glomeromycetes</taxon>
        <taxon>Glomerales</taxon>
        <taxon>Glomeraceae</taxon>
        <taxon>Rhizophagus</taxon>
    </lineage>
</organism>
<name>U9U1Q2_RHIID</name>
<reference evidence="2" key="1">
    <citation type="submission" date="2013-07" db="EMBL/GenBank/DDBJ databases">
        <title>The genome of an arbuscular mycorrhizal fungus provides insights into the evolution of the oldest plant symbiosis.</title>
        <authorList>
            <consortium name="DOE Joint Genome Institute"/>
            <person name="Tisserant E."/>
            <person name="Malbreil M."/>
            <person name="Kuo A."/>
            <person name="Kohler A."/>
            <person name="Symeonidi A."/>
            <person name="Balestrini R."/>
            <person name="Charron P."/>
            <person name="Duensing N."/>
            <person name="Frei-dit-Frey N."/>
            <person name="Gianinazzi-Pearson V."/>
            <person name="Gilbert B."/>
            <person name="Handa Y."/>
            <person name="Hijri M."/>
            <person name="Kaul R."/>
            <person name="Kawaguchi M."/>
            <person name="Krajinski F."/>
            <person name="Lammers P."/>
            <person name="Lapierre D."/>
            <person name="Masclaux F.G."/>
            <person name="Murat C."/>
            <person name="Morin E."/>
            <person name="Ndikumana S."/>
            <person name="Pagni M."/>
            <person name="Petitpierre D."/>
            <person name="Requena N."/>
            <person name="Rosikiewicz P."/>
            <person name="Riley R."/>
            <person name="Saito K."/>
            <person name="San Clemente H."/>
            <person name="Shapiro H."/>
            <person name="van Tuinen D."/>
            <person name="Becard G."/>
            <person name="Bonfante P."/>
            <person name="Paszkowski U."/>
            <person name="Shachar-Hill Y."/>
            <person name="Young J.P."/>
            <person name="Sanders I.R."/>
            <person name="Henrissat B."/>
            <person name="Rensing S.A."/>
            <person name="Grigoriev I.V."/>
            <person name="Corradi N."/>
            <person name="Roux C."/>
            <person name="Martin F."/>
        </authorList>
    </citation>
    <scope>NUCLEOTIDE SEQUENCE</scope>
    <source>
        <strain evidence="2">DAOM 197198</strain>
    </source>
</reference>
<sequence length="201" mass="22609">MVVITDISYTAPLDQDHDHDQKDIAPSVVDPNLSRDIKTLNNKPEEEIANIPPSVCPEIDRNVETERSEKENSSGSLPGHILPTKNAHDSNSDDSDANESDSNANKFDSDVYFKSDDSDANKSDSDVYFKSDDSDSDDEYDHEFHERLTREEMARLAKLEDKTLTKPAYEEDDFDKMLSEAIEEELAYFDDPAPQSVTVTA</sequence>
<dbReference type="VEuPathDB" id="FungiDB:RhiirFUN_004333"/>
<dbReference type="HOGENOM" id="CLU_1361045_0_0_1"/>
<feature type="compositionally biased region" description="Basic and acidic residues" evidence="1">
    <location>
        <begin position="14"/>
        <end position="23"/>
    </location>
</feature>
<feature type="compositionally biased region" description="Basic and acidic residues" evidence="1">
    <location>
        <begin position="58"/>
        <end position="72"/>
    </location>
</feature>
<proteinExistence type="predicted"/>
<gene>
    <name evidence="2" type="ORF">GLOINDRAFT_322763</name>
</gene>
<evidence type="ECO:0000256" key="1">
    <source>
        <dbReference type="SAM" id="MobiDB-lite"/>
    </source>
</evidence>
<evidence type="ECO:0000313" key="2">
    <source>
        <dbReference type="EMBL" id="ESA14295.1"/>
    </source>
</evidence>
<protein>
    <submittedName>
        <fullName evidence="2">Uncharacterized protein</fullName>
    </submittedName>
</protein>